<dbReference type="SUPFAM" id="SSF46785">
    <property type="entry name" value="Winged helix' DNA-binding domain"/>
    <property type="match status" value="1"/>
</dbReference>
<dbReference type="GO" id="GO:0097063">
    <property type="term" value="F:cadmium ion sensor activity"/>
    <property type="evidence" value="ECO:0007669"/>
    <property type="project" value="TreeGrafter"/>
</dbReference>
<keyword evidence="3" id="KW-1185">Reference proteome</keyword>
<dbReference type="Pfam" id="PF12840">
    <property type="entry name" value="HTH_20"/>
    <property type="match status" value="1"/>
</dbReference>
<dbReference type="PANTHER" id="PTHR39168">
    <property type="entry name" value="TRANSCRIPTIONAL REGULATOR-RELATED"/>
    <property type="match status" value="1"/>
</dbReference>
<sequence>MNSLASLATLIADPSRAAMLSHLLSGELASAGELARAAGVGAATASAHLRKLLDAGWLVCEPRGRHRYYRLADAEVAQALQALQLVADRGRAEQAWAGQPALRYARRCYGHLAGRLGVCLASQCLERGWLRAEEPGLLLTEQGLRGLRSLDMDPAPWRPRGLRPRAAAHPCLDWSERRDHLAGPWPRALLQHALAQGWLQARAGERALGLSPLGAARLSAVFGPLP</sequence>
<dbReference type="InterPro" id="IPR052543">
    <property type="entry name" value="HTH_Metal-responsive_Reg"/>
</dbReference>
<dbReference type="InterPro" id="IPR036390">
    <property type="entry name" value="WH_DNA-bd_sf"/>
</dbReference>
<dbReference type="GO" id="GO:0010288">
    <property type="term" value="P:response to lead ion"/>
    <property type="evidence" value="ECO:0007669"/>
    <property type="project" value="TreeGrafter"/>
</dbReference>
<dbReference type="GO" id="GO:0003677">
    <property type="term" value="F:DNA binding"/>
    <property type="evidence" value="ECO:0007669"/>
    <property type="project" value="TreeGrafter"/>
</dbReference>
<protein>
    <submittedName>
        <fullName evidence="2">Winged helix-turn-helix transcriptional regulator</fullName>
    </submittedName>
</protein>
<evidence type="ECO:0000313" key="2">
    <source>
        <dbReference type="EMBL" id="MBH9576710.1"/>
    </source>
</evidence>
<dbReference type="PANTHER" id="PTHR39168:SF1">
    <property type="entry name" value="TRANSCRIPTIONAL REGULATORY PROTEIN"/>
    <property type="match status" value="1"/>
</dbReference>
<dbReference type="Gene3D" id="1.10.10.10">
    <property type="entry name" value="Winged helix-like DNA-binding domain superfamily/Winged helix DNA-binding domain"/>
    <property type="match status" value="1"/>
</dbReference>
<comment type="caution">
    <text evidence="2">The sequence shown here is derived from an EMBL/GenBank/DDBJ whole genome shotgun (WGS) entry which is preliminary data.</text>
</comment>
<dbReference type="InterPro" id="IPR036388">
    <property type="entry name" value="WH-like_DNA-bd_sf"/>
</dbReference>
<dbReference type="EMBL" id="JAEDAK010000004">
    <property type="protein sequence ID" value="MBH9576710.1"/>
    <property type="molecule type" value="Genomic_DNA"/>
</dbReference>
<dbReference type="GO" id="GO:0032791">
    <property type="term" value="F:lead ion binding"/>
    <property type="evidence" value="ECO:0007669"/>
    <property type="project" value="TreeGrafter"/>
</dbReference>
<dbReference type="GO" id="GO:0046686">
    <property type="term" value="P:response to cadmium ion"/>
    <property type="evidence" value="ECO:0007669"/>
    <property type="project" value="TreeGrafter"/>
</dbReference>
<feature type="domain" description="HTH arsR-type" evidence="1">
    <location>
        <begin position="1"/>
        <end position="91"/>
    </location>
</feature>
<dbReference type="GO" id="GO:0003700">
    <property type="term" value="F:DNA-binding transcription factor activity"/>
    <property type="evidence" value="ECO:0007669"/>
    <property type="project" value="InterPro"/>
</dbReference>
<dbReference type="InterPro" id="IPR001845">
    <property type="entry name" value="HTH_ArsR_DNA-bd_dom"/>
</dbReference>
<dbReference type="Proteomes" id="UP000613266">
    <property type="component" value="Unassembled WGS sequence"/>
</dbReference>
<dbReference type="CDD" id="cd00090">
    <property type="entry name" value="HTH_ARSR"/>
    <property type="match status" value="1"/>
</dbReference>
<evidence type="ECO:0000259" key="1">
    <source>
        <dbReference type="PROSITE" id="PS50987"/>
    </source>
</evidence>
<dbReference type="NCBIfam" id="NF033788">
    <property type="entry name" value="HTH_metalloreg"/>
    <property type="match status" value="1"/>
</dbReference>
<dbReference type="InterPro" id="IPR011991">
    <property type="entry name" value="ArsR-like_HTH"/>
</dbReference>
<name>A0A931NHN8_9BURK</name>
<dbReference type="SMART" id="SM00418">
    <property type="entry name" value="HTH_ARSR"/>
    <property type="match status" value="1"/>
</dbReference>
<evidence type="ECO:0000313" key="3">
    <source>
        <dbReference type="Proteomes" id="UP000613266"/>
    </source>
</evidence>
<reference evidence="2" key="1">
    <citation type="submission" date="2020-12" db="EMBL/GenBank/DDBJ databases">
        <title>The genome sequence of Inhella sp. 1Y17.</title>
        <authorList>
            <person name="Liu Y."/>
        </authorList>
    </citation>
    <scope>NUCLEOTIDE SEQUENCE</scope>
    <source>
        <strain evidence="2">1Y17</strain>
    </source>
</reference>
<proteinExistence type="predicted"/>
<gene>
    <name evidence="2" type="ORF">I7X39_07325</name>
</gene>
<organism evidence="2 3">
    <name type="scientific">Inhella proteolytica</name>
    <dbReference type="NCBI Taxonomy" id="2795029"/>
    <lineage>
        <taxon>Bacteria</taxon>
        <taxon>Pseudomonadati</taxon>
        <taxon>Pseudomonadota</taxon>
        <taxon>Betaproteobacteria</taxon>
        <taxon>Burkholderiales</taxon>
        <taxon>Sphaerotilaceae</taxon>
        <taxon>Inhella</taxon>
    </lineage>
</organism>
<accession>A0A931NHN8</accession>
<dbReference type="PROSITE" id="PS50987">
    <property type="entry name" value="HTH_ARSR_2"/>
    <property type="match status" value="1"/>
</dbReference>
<dbReference type="AlphaFoldDB" id="A0A931NHN8"/>
<dbReference type="RefSeq" id="WP_198110328.1">
    <property type="nucleotide sequence ID" value="NZ_JAEDAK010000004.1"/>
</dbReference>